<dbReference type="Pfam" id="PF03061">
    <property type="entry name" value="4HBT"/>
    <property type="match status" value="1"/>
</dbReference>
<comment type="caution">
    <text evidence="3">The sequence shown here is derived from an EMBL/GenBank/DDBJ whole genome shotgun (WGS) entry which is preliminary data.</text>
</comment>
<gene>
    <name evidence="3" type="ORF">WKW82_31685</name>
</gene>
<protein>
    <submittedName>
        <fullName evidence="3">PaaI family thioesterase</fullName>
        <ecNumber evidence="3">3.1.2.-</ecNumber>
    </submittedName>
</protein>
<dbReference type="EC" id="3.1.2.-" evidence="3"/>
<dbReference type="CDD" id="cd03443">
    <property type="entry name" value="PaaI_thioesterase"/>
    <property type="match status" value="1"/>
</dbReference>
<dbReference type="Gene3D" id="3.10.129.10">
    <property type="entry name" value="Hotdog Thioesterase"/>
    <property type="match status" value="1"/>
</dbReference>
<organism evidence="3 4">
    <name type="scientific">Variovorax rhizosphaerae</name>
    <dbReference type="NCBI Taxonomy" id="1836200"/>
    <lineage>
        <taxon>Bacteria</taxon>
        <taxon>Pseudomonadati</taxon>
        <taxon>Pseudomonadota</taxon>
        <taxon>Betaproteobacteria</taxon>
        <taxon>Burkholderiales</taxon>
        <taxon>Comamonadaceae</taxon>
        <taxon>Variovorax</taxon>
    </lineage>
</organism>
<evidence type="ECO:0000256" key="1">
    <source>
        <dbReference type="ARBA" id="ARBA00022801"/>
    </source>
</evidence>
<dbReference type="PANTHER" id="PTHR42856:SF1">
    <property type="entry name" value="ACYL-COENZYME A THIOESTERASE PAAI"/>
    <property type="match status" value="1"/>
</dbReference>
<accession>A0ABU8WUP8</accession>
<dbReference type="RefSeq" id="WP_340346787.1">
    <property type="nucleotide sequence ID" value="NZ_JBBKZT010000020.1"/>
</dbReference>
<dbReference type="InterPro" id="IPR003736">
    <property type="entry name" value="PAAI_dom"/>
</dbReference>
<evidence type="ECO:0000259" key="2">
    <source>
        <dbReference type="Pfam" id="PF03061"/>
    </source>
</evidence>
<dbReference type="InterPro" id="IPR029069">
    <property type="entry name" value="HotDog_dom_sf"/>
</dbReference>
<proteinExistence type="predicted"/>
<dbReference type="InterPro" id="IPR052723">
    <property type="entry name" value="Acyl-CoA_thioesterase_PaaI"/>
</dbReference>
<evidence type="ECO:0000313" key="4">
    <source>
        <dbReference type="Proteomes" id="UP001385892"/>
    </source>
</evidence>
<reference evidence="3 4" key="1">
    <citation type="submission" date="2024-03" db="EMBL/GenBank/DDBJ databases">
        <title>Novel species of the genus Variovorax.</title>
        <authorList>
            <person name="Liu Q."/>
            <person name="Xin Y.-H."/>
        </authorList>
    </citation>
    <scope>NUCLEOTIDE SEQUENCE [LARGE SCALE GENOMIC DNA]</scope>
    <source>
        <strain evidence="3 4">KACC 18900</strain>
    </source>
</reference>
<dbReference type="NCBIfam" id="TIGR00369">
    <property type="entry name" value="unchar_dom_1"/>
    <property type="match status" value="1"/>
</dbReference>
<dbReference type="InterPro" id="IPR006683">
    <property type="entry name" value="Thioestr_dom"/>
</dbReference>
<dbReference type="Proteomes" id="UP001385892">
    <property type="component" value="Unassembled WGS sequence"/>
</dbReference>
<dbReference type="EMBL" id="JBBKZT010000020">
    <property type="protein sequence ID" value="MEJ8851236.1"/>
    <property type="molecule type" value="Genomic_DNA"/>
</dbReference>
<feature type="domain" description="Thioesterase" evidence="2">
    <location>
        <begin position="40"/>
        <end position="114"/>
    </location>
</feature>
<name>A0ABU8WUP8_9BURK</name>
<evidence type="ECO:0000313" key="3">
    <source>
        <dbReference type="EMBL" id="MEJ8851236.1"/>
    </source>
</evidence>
<sequence>MAVHIEQIPFSTHLGMQLQSAGEGRSSCTVPLRPEHLNSNGVAHGGVTFSLSDTCMGQALMSVLARGERAVTVETKMNYLRPGSGGLLRSESQVVHRGRSLANVECRIWAGERIVATANGTFAILQAPNDAAA</sequence>
<dbReference type="GO" id="GO:0016787">
    <property type="term" value="F:hydrolase activity"/>
    <property type="evidence" value="ECO:0007669"/>
    <property type="project" value="UniProtKB-KW"/>
</dbReference>
<dbReference type="PANTHER" id="PTHR42856">
    <property type="entry name" value="ACYL-COENZYME A THIOESTERASE PAAI"/>
    <property type="match status" value="1"/>
</dbReference>
<keyword evidence="1 3" id="KW-0378">Hydrolase</keyword>
<dbReference type="SUPFAM" id="SSF54637">
    <property type="entry name" value="Thioesterase/thiol ester dehydrase-isomerase"/>
    <property type="match status" value="1"/>
</dbReference>
<keyword evidence="4" id="KW-1185">Reference proteome</keyword>